<evidence type="ECO:0000313" key="1">
    <source>
        <dbReference type="EMBL" id="AWR93685.1"/>
    </source>
</evidence>
<dbReference type="AlphaFoldDB" id="A0A2U9ICD2"/>
<dbReference type="GeneID" id="36831028"/>
<dbReference type="OrthoDB" id="387044at2157"/>
<protein>
    <submittedName>
        <fullName evidence="1">Uncharacterized protein</fullName>
    </submittedName>
</protein>
<keyword evidence="2" id="KW-1185">Reference proteome</keyword>
<sequence>MRIIFIDESINANTFIGGIYLNLEDINLIIDCIDSSWKEIGKEWKFHYIIDKKYNVNGKPISEIFLKNIIKYIPTRNTIVVMHKGNVLIKCNDLYPIVVFNLYSFPIFLSRSDFALIDPNPQVKLTDPIIKRINYPKIFHNEDELINKLDKNTKSSIIKIIRENIRKAQSKRVSTILNRELQLKPDIAIKTILKWSLMIADYVVSSSDSKDSTWNIVDPYGCQLK</sequence>
<dbReference type="EMBL" id="CP029289">
    <property type="protein sequence ID" value="AWR93685.1"/>
    <property type="molecule type" value="Genomic_DNA"/>
</dbReference>
<gene>
    <name evidence="1" type="ORF">DFR85_02690</name>
</gene>
<name>A0A2U9ICD2_9CREN</name>
<evidence type="ECO:0000313" key="2">
    <source>
        <dbReference type="Proteomes" id="UP000248044"/>
    </source>
</evidence>
<organism evidence="1 2">
    <name type="scientific">Acidianus brierleyi</name>
    <dbReference type="NCBI Taxonomy" id="41673"/>
    <lineage>
        <taxon>Archaea</taxon>
        <taxon>Thermoproteota</taxon>
        <taxon>Thermoprotei</taxon>
        <taxon>Sulfolobales</taxon>
        <taxon>Sulfolobaceae</taxon>
        <taxon>Acidianus</taxon>
    </lineage>
</organism>
<accession>A0A2U9ICD2</accession>
<dbReference type="RefSeq" id="WP_110269569.1">
    <property type="nucleotide sequence ID" value="NZ_CP029289.2"/>
</dbReference>
<proteinExistence type="predicted"/>
<reference evidence="1 2" key="1">
    <citation type="submission" date="2018-05" db="EMBL/GenBank/DDBJ databases">
        <title>Complete Genome Sequences of Extremely Thermoacidophilic, Metal-Mobilizing Type-Strain Members of the Archaeal Family Sulfolobaceae: Acidianus brierleyi DSM-1651T, Acidianus sulfidivorans DSM-18786T, Metallosphaera hakonensis DSM-7519T, and Metallosphaera prunae DSM-10039T.</title>
        <authorList>
            <person name="Counts J.A."/>
            <person name="Kelly R.M."/>
        </authorList>
    </citation>
    <scope>NUCLEOTIDE SEQUENCE [LARGE SCALE GENOMIC DNA]</scope>
    <source>
        <strain evidence="1 2">DSM 1651</strain>
    </source>
</reference>
<dbReference type="KEGG" id="abri:DFR85_02690"/>
<dbReference type="Proteomes" id="UP000248044">
    <property type="component" value="Chromosome"/>
</dbReference>